<evidence type="ECO:0000256" key="1">
    <source>
        <dbReference type="SAM" id="SignalP"/>
    </source>
</evidence>
<protein>
    <submittedName>
        <fullName evidence="2">Uncharacterized protein</fullName>
    </submittedName>
</protein>
<keyword evidence="3" id="KW-1185">Reference proteome</keyword>
<evidence type="ECO:0000313" key="3">
    <source>
        <dbReference type="Proteomes" id="UP001153328"/>
    </source>
</evidence>
<dbReference type="RefSeq" id="WP_205042735.1">
    <property type="nucleotide sequence ID" value="NZ_CAJVAX010000012.1"/>
</dbReference>
<keyword evidence="1" id="KW-0732">Signal</keyword>
<feature type="signal peptide" evidence="1">
    <location>
        <begin position="1"/>
        <end position="31"/>
    </location>
</feature>
<name>A0A9W4EDJ6_9ACTN</name>
<comment type="caution">
    <text evidence="2">The sequence shown here is derived from an EMBL/GenBank/DDBJ whole genome shotgun (WGS) entry which is preliminary data.</text>
</comment>
<sequence>MRKLSTLTKSSLVTGAAMAAAIGLAASPASAAGTWTVTGGGSFTASASHPILKDSNTGTTLDCTSSAASGSAANGTGLSGTNIATISGLSFTGCTGPAGISFTVAPQGLPWHLNAASYDGSDVTTGTLTGVIAKLSGLCNATFAGTTSSTSPATLTATYTNSTHTLAITGGSLKAYSVSGICLGLINNNDLAVFTGKYVVTPSTLKLTSP</sequence>
<reference evidence="2" key="1">
    <citation type="submission" date="2021-06" db="EMBL/GenBank/DDBJ databases">
        <authorList>
            <person name="Arsene-Ploetze F."/>
        </authorList>
    </citation>
    <scope>NUCLEOTIDE SEQUENCE</scope>
    <source>
        <strain evidence="2">SBRY1</strain>
    </source>
</reference>
<gene>
    <name evidence="2" type="ORF">SBRY_20705</name>
</gene>
<accession>A0A9W4EDJ6</accession>
<dbReference type="AlphaFoldDB" id="A0A9W4EDJ6"/>
<organism evidence="2 3">
    <name type="scientific">Actinacidiphila bryophytorum</name>
    <dbReference type="NCBI Taxonomy" id="1436133"/>
    <lineage>
        <taxon>Bacteria</taxon>
        <taxon>Bacillati</taxon>
        <taxon>Actinomycetota</taxon>
        <taxon>Actinomycetes</taxon>
        <taxon>Kitasatosporales</taxon>
        <taxon>Streptomycetaceae</taxon>
        <taxon>Actinacidiphila</taxon>
    </lineage>
</organism>
<evidence type="ECO:0000313" key="2">
    <source>
        <dbReference type="EMBL" id="CAG7630791.1"/>
    </source>
</evidence>
<dbReference type="Proteomes" id="UP001153328">
    <property type="component" value="Unassembled WGS sequence"/>
</dbReference>
<dbReference type="EMBL" id="CAJVAX010000012">
    <property type="protein sequence ID" value="CAG7630791.1"/>
    <property type="molecule type" value="Genomic_DNA"/>
</dbReference>
<proteinExistence type="predicted"/>
<feature type="chain" id="PRO_5040804702" evidence="1">
    <location>
        <begin position="32"/>
        <end position="210"/>
    </location>
</feature>